<keyword evidence="2 4" id="KW-0238">DNA-binding</keyword>
<dbReference type="InterPro" id="IPR001647">
    <property type="entry name" value="HTH_TetR"/>
</dbReference>
<evidence type="ECO:0000256" key="2">
    <source>
        <dbReference type="ARBA" id="ARBA00023125"/>
    </source>
</evidence>
<comment type="caution">
    <text evidence="6">The sequence shown here is derived from an EMBL/GenBank/DDBJ whole genome shotgun (WGS) entry which is preliminary data.</text>
</comment>
<name>A0A7K0DFQ8_9NOCA</name>
<dbReference type="Gene3D" id="1.10.10.60">
    <property type="entry name" value="Homeodomain-like"/>
    <property type="match status" value="1"/>
</dbReference>
<feature type="domain" description="HTH tetR-type" evidence="5">
    <location>
        <begin position="34"/>
        <end position="93"/>
    </location>
</feature>
<dbReference type="InterPro" id="IPR009057">
    <property type="entry name" value="Homeodomain-like_sf"/>
</dbReference>
<dbReference type="AlphaFoldDB" id="A0A7K0DFQ8"/>
<keyword evidence="1" id="KW-0805">Transcription regulation</keyword>
<sequence length="226" mass="25189">MVDSESSVAHDTPAWADRAAARSRSVQRSRIRSIEQAQTIVAAARRLLETEGSGFTTQQLSKEAGIALQTFYRHFASKDQLLLAVFEDFLIEASARLAEAARDIPDPVSRLRFYISSTLRSLDGTHRAAPRFITAEHWRLYQLFPTEMAGANQSFADLIEQELRTATQQQLLHSADPAADAWLATKLVMSVYHHYAFAPTPADTGEIGERLWSFCLAAFGGHLPER</sequence>
<dbReference type="PANTHER" id="PTHR30055">
    <property type="entry name" value="HTH-TYPE TRANSCRIPTIONAL REGULATOR RUTR"/>
    <property type="match status" value="1"/>
</dbReference>
<protein>
    <recommendedName>
        <fullName evidence="5">HTH tetR-type domain-containing protein</fullName>
    </recommendedName>
</protein>
<proteinExistence type="predicted"/>
<dbReference type="GO" id="GO:0003700">
    <property type="term" value="F:DNA-binding transcription factor activity"/>
    <property type="evidence" value="ECO:0007669"/>
    <property type="project" value="TreeGrafter"/>
</dbReference>
<evidence type="ECO:0000259" key="5">
    <source>
        <dbReference type="PROSITE" id="PS50977"/>
    </source>
</evidence>
<evidence type="ECO:0000313" key="6">
    <source>
        <dbReference type="EMBL" id="MQY24142.1"/>
    </source>
</evidence>
<dbReference type="RefSeq" id="WP_319945836.1">
    <property type="nucleotide sequence ID" value="NZ_WEGK01000028.1"/>
</dbReference>
<evidence type="ECO:0000313" key="7">
    <source>
        <dbReference type="Proteomes" id="UP000438448"/>
    </source>
</evidence>
<dbReference type="PROSITE" id="PS50977">
    <property type="entry name" value="HTH_TETR_2"/>
    <property type="match status" value="1"/>
</dbReference>
<gene>
    <name evidence="6" type="ORF">NRB20_72750</name>
</gene>
<dbReference type="PANTHER" id="PTHR30055:SF234">
    <property type="entry name" value="HTH-TYPE TRANSCRIPTIONAL REGULATOR BETI"/>
    <property type="match status" value="1"/>
</dbReference>
<evidence type="ECO:0000256" key="3">
    <source>
        <dbReference type="ARBA" id="ARBA00023163"/>
    </source>
</evidence>
<keyword evidence="3" id="KW-0804">Transcription</keyword>
<keyword evidence="7" id="KW-1185">Reference proteome</keyword>
<organism evidence="6 7">
    <name type="scientific">Nocardia macrotermitis</name>
    <dbReference type="NCBI Taxonomy" id="2585198"/>
    <lineage>
        <taxon>Bacteria</taxon>
        <taxon>Bacillati</taxon>
        <taxon>Actinomycetota</taxon>
        <taxon>Actinomycetes</taxon>
        <taxon>Mycobacteriales</taxon>
        <taxon>Nocardiaceae</taxon>
        <taxon>Nocardia</taxon>
    </lineage>
</organism>
<accession>A0A7K0DFQ8</accession>
<dbReference type="GO" id="GO:0000976">
    <property type="term" value="F:transcription cis-regulatory region binding"/>
    <property type="evidence" value="ECO:0007669"/>
    <property type="project" value="TreeGrafter"/>
</dbReference>
<dbReference type="InterPro" id="IPR036271">
    <property type="entry name" value="Tet_transcr_reg_TetR-rel_C_sf"/>
</dbReference>
<dbReference type="SUPFAM" id="SSF48498">
    <property type="entry name" value="Tetracyclin repressor-like, C-terminal domain"/>
    <property type="match status" value="1"/>
</dbReference>
<dbReference type="EMBL" id="WEGK01000028">
    <property type="protein sequence ID" value="MQY24142.1"/>
    <property type="molecule type" value="Genomic_DNA"/>
</dbReference>
<dbReference type="Pfam" id="PF00440">
    <property type="entry name" value="TetR_N"/>
    <property type="match status" value="1"/>
</dbReference>
<evidence type="ECO:0000256" key="4">
    <source>
        <dbReference type="PROSITE-ProRule" id="PRU00335"/>
    </source>
</evidence>
<dbReference type="Proteomes" id="UP000438448">
    <property type="component" value="Unassembled WGS sequence"/>
</dbReference>
<reference evidence="6 7" key="1">
    <citation type="submission" date="2019-10" db="EMBL/GenBank/DDBJ databases">
        <title>Nocardia macrotermitis sp. nov. and Nocardia aurantia sp. nov., isolated from the gut of fungus growing-termite Macrotermes natalensis.</title>
        <authorList>
            <person name="Benndorf R."/>
            <person name="Schwitalla J."/>
            <person name="Martin K."/>
            <person name="De Beer W."/>
            <person name="Kaster A.-K."/>
            <person name="Vollmers J."/>
            <person name="Poulsen M."/>
            <person name="Beemelmanns C."/>
        </authorList>
    </citation>
    <scope>NUCLEOTIDE SEQUENCE [LARGE SCALE GENOMIC DNA]</scope>
    <source>
        <strain evidence="6 7">RB20</strain>
    </source>
</reference>
<dbReference type="SUPFAM" id="SSF46689">
    <property type="entry name" value="Homeodomain-like"/>
    <property type="match status" value="1"/>
</dbReference>
<evidence type="ECO:0000256" key="1">
    <source>
        <dbReference type="ARBA" id="ARBA00023015"/>
    </source>
</evidence>
<dbReference type="Gene3D" id="1.10.357.10">
    <property type="entry name" value="Tetracycline Repressor, domain 2"/>
    <property type="match status" value="1"/>
</dbReference>
<dbReference type="PRINTS" id="PR00455">
    <property type="entry name" value="HTHTETR"/>
</dbReference>
<feature type="DNA-binding region" description="H-T-H motif" evidence="4">
    <location>
        <begin position="56"/>
        <end position="75"/>
    </location>
</feature>
<dbReference type="InterPro" id="IPR050109">
    <property type="entry name" value="HTH-type_TetR-like_transc_reg"/>
</dbReference>